<dbReference type="InterPro" id="IPR052018">
    <property type="entry name" value="PHP_domain"/>
</dbReference>
<dbReference type="AlphaFoldDB" id="A0A9D1NID4"/>
<accession>A0A9D1NID4</accession>
<dbReference type="Proteomes" id="UP000886743">
    <property type="component" value="Unassembled WGS sequence"/>
</dbReference>
<dbReference type="Gene3D" id="3.20.20.140">
    <property type="entry name" value="Metal-dependent hydrolases"/>
    <property type="match status" value="1"/>
</dbReference>
<dbReference type="Pfam" id="PF02811">
    <property type="entry name" value="PHP"/>
    <property type="match status" value="1"/>
</dbReference>
<dbReference type="PANTHER" id="PTHR42924">
    <property type="entry name" value="EXONUCLEASE"/>
    <property type="match status" value="1"/>
</dbReference>
<dbReference type="InterPro" id="IPR004013">
    <property type="entry name" value="PHP_dom"/>
</dbReference>
<proteinExistence type="predicted"/>
<evidence type="ECO:0000313" key="3">
    <source>
        <dbReference type="Proteomes" id="UP000886743"/>
    </source>
</evidence>
<dbReference type="PANTHER" id="PTHR42924:SF3">
    <property type="entry name" value="POLYMERASE_HISTIDINOL PHOSPHATASE N-TERMINAL DOMAIN-CONTAINING PROTEIN"/>
    <property type="match status" value="1"/>
</dbReference>
<reference evidence="2" key="1">
    <citation type="submission" date="2020-10" db="EMBL/GenBank/DDBJ databases">
        <authorList>
            <person name="Gilroy R."/>
        </authorList>
    </citation>
    <scope>NUCLEOTIDE SEQUENCE</scope>
    <source>
        <strain evidence="2">4920</strain>
    </source>
</reference>
<dbReference type="GO" id="GO:0004534">
    <property type="term" value="F:5'-3' RNA exonuclease activity"/>
    <property type="evidence" value="ECO:0007669"/>
    <property type="project" value="TreeGrafter"/>
</dbReference>
<dbReference type="InterPro" id="IPR016195">
    <property type="entry name" value="Pol/histidinol_Pase-like"/>
</dbReference>
<dbReference type="Pfam" id="PF13263">
    <property type="entry name" value="PHP_C"/>
    <property type="match status" value="1"/>
</dbReference>
<name>A0A9D1NID4_9FIRM</name>
<organism evidence="2 3">
    <name type="scientific">Candidatus Aphodoplasma excrementigallinarum</name>
    <dbReference type="NCBI Taxonomy" id="2840673"/>
    <lineage>
        <taxon>Bacteria</taxon>
        <taxon>Bacillati</taxon>
        <taxon>Bacillota</taxon>
        <taxon>Clostridia</taxon>
        <taxon>Eubacteriales</taxon>
        <taxon>Candidatus Aphodoplasma</taxon>
    </lineage>
</organism>
<sequence length="219" mass="24593">MGRFLYELHCHTSEVSVCGRVAAKDVVENYIKAGYSGIVITDHFNRCTFQNQPEDMAEHYLAGYRAAKAAAGDRLTVILGMELTFFENANDYLVYGMTEEFVKKHLNIREMGLERFSALAHENGMVIFQAHPFRNQMTVMDPALLDGVEVHNGNPRHDSRNDIARMWAEKFDKKMSSGSDYHQVEDIARGGIVTQEPIYDAAALAGVLMSGKAKLIEEI</sequence>
<comment type="caution">
    <text evidence="2">The sequence shown here is derived from an EMBL/GenBank/DDBJ whole genome shotgun (WGS) entry which is preliminary data.</text>
</comment>
<gene>
    <name evidence="2" type="ORF">IAC74_07605</name>
</gene>
<feature type="domain" description="PHP" evidence="1">
    <location>
        <begin position="7"/>
        <end position="122"/>
    </location>
</feature>
<protein>
    <submittedName>
        <fullName evidence="2">PHP domain-containing protein</fullName>
    </submittedName>
</protein>
<dbReference type="CDD" id="cd07432">
    <property type="entry name" value="PHP_HisPPase"/>
    <property type="match status" value="1"/>
</dbReference>
<dbReference type="GO" id="GO:0035312">
    <property type="term" value="F:5'-3' DNA exonuclease activity"/>
    <property type="evidence" value="ECO:0007669"/>
    <property type="project" value="TreeGrafter"/>
</dbReference>
<reference evidence="2" key="2">
    <citation type="journal article" date="2021" name="PeerJ">
        <title>Extensive microbial diversity within the chicken gut microbiome revealed by metagenomics and culture.</title>
        <authorList>
            <person name="Gilroy R."/>
            <person name="Ravi A."/>
            <person name="Getino M."/>
            <person name="Pursley I."/>
            <person name="Horton D.L."/>
            <person name="Alikhan N.F."/>
            <person name="Baker D."/>
            <person name="Gharbi K."/>
            <person name="Hall N."/>
            <person name="Watson M."/>
            <person name="Adriaenssens E.M."/>
            <person name="Foster-Nyarko E."/>
            <person name="Jarju S."/>
            <person name="Secka A."/>
            <person name="Antonio M."/>
            <person name="Oren A."/>
            <person name="Chaudhuri R.R."/>
            <person name="La Ragione R."/>
            <person name="Hildebrand F."/>
            <person name="Pallen M.J."/>
        </authorList>
    </citation>
    <scope>NUCLEOTIDE SEQUENCE</scope>
    <source>
        <strain evidence="2">4920</strain>
    </source>
</reference>
<dbReference type="EMBL" id="DVOF01000229">
    <property type="protein sequence ID" value="HIV03426.1"/>
    <property type="molecule type" value="Genomic_DNA"/>
</dbReference>
<dbReference type="SUPFAM" id="SSF89550">
    <property type="entry name" value="PHP domain-like"/>
    <property type="match status" value="1"/>
</dbReference>
<evidence type="ECO:0000313" key="2">
    <source>
        <dbReference type="EMBL" id="HIV03426.1"/>
    </source>
</evidence>
<evidence type="ECO:0000259" key="1">
    <source>
        <dbReference type="Pfam" id="PF02811"/>
    </source>
</evidence>